<accession>X0VRZ3</accession>
<reference evidence="1" key="1">
    <citation type="journal article" date="2014" name="Front. Microbiol.">
        <title>High frequency of phylogenetically diverse reductive dehalogenase-homologous genes in deep subseafloor sedimentary metagenomes.</title>
        <authorList>
            <person name="Kawai M."/>
            <person name="Futagami T."/>
            <person name="Toyoda A."/>
            <person name="Takaki Y."/>
            <person name="Nishi S."/>
            <person name="Hori S."/>
            <person name="Arai W."/>
            <person name="Tsubouchi T."/>
            <person name="Morono Y."/>
            <person name="Uchiyama I."/>
            <person name="Ito T."/>
            <person name="Fujiyama A."/>
            <person name="Inagaki F."/>
            <person name="Takami H."/>
        </authorList>
    </citation>
    <scope>NUCLEOTIDE SEQUENCE</scope>
    <source>
        <strain evidence="1">Expedition CK06-06</strain>
    </source>
</reference>
<protein>
    <submittedName>
        <fullName evidence="1">Uncharacterized protein</fullName>
    </submittedName>
</protein>
<evidence type="ECO:0000313" key="1">
    <source>
        <dbReference type="EMBL" id="GAG15238.1"/>
    </source>
</evidence>
<organism evidence="1">
    <name type="scientific">marine sediment metagenome</name>
    <dbReference type="NCBI Taxonomy" id="412755"/>
    <lineage>
        <taxon>unclassified sequences</taxon>
        <taxon>metagenomes</taxon>
        <taxon>ecological metagenomes</taxon>
    </lineage>
</organism>
<gene>
    <name evidence="1" type="ORF">S01H1_54131</name>
</gene>
<proteinExistence type="predicted"/>
<sequence length="258" mass="27731">TSGAEWTLEGGTDEPLTPSNVLAEQHSTYGSTNLQATLASESVLFFQRGAEKMRELAYNWESDSYVAPDMTILVPEITGDGITDTAYQQTPNSILWCVREDGELAIFVYERKELITSWARLITDGLFESVAVISGSAEDQVWVSVKRTMAGVNQGTAVRYIEYFSARDFGTDPCDAYFVDSGITYDSGATTTITGLTHLEAETVAVLGDGVIQTSQIVNASGEITITSAATVQAGLPFTVQMKTMPLSFLGAGTSILS</sequence>
<dbReference type="AlphaFoldDB" id="X0VRZ3"/>
<feature type="non-terminal residue" evidence="1">
    <location>
        <position position="258"/>
    </location>
</feature>
<feature type="non-terminal residue" evidence="1">
    <location>
        <position position="1"/>
    </location>
</feature>
<dbReference type="EMBL" id="BARS01035104">
    <property type="protein sequence ID" value="GAG15238.1"/>
    <property type="molecule type" value="Genomic_DNA"/>
</dbReference>
<name>X0VRZ3_9ZZZZ</name>
<comment type="caution">
    <text evidence="1">The sequence shown here is derived from an EMBL/GenBank/DDBJ whole genome shotgun (WGS) entry which is preliminary data.</text>
</comment>